<gene>
    <name evidence="1" type="ORF">C5750_18815</name>
</gene>
<protein>
    <submittedName>
        <fullName evidence="1">Uncharacterized protein</fullName>
    </submittedName>
</protein>
<reference evidence="1 2" key="1">
    <citation type="submission" date="2018-02" db="EMBL/GenBank/DDBJ databases">
        <title>The draft genome of Phyllobacterium myrsinacearum DSM5892.</title>
        <authorList>
            <person name="Li L."/>
            <person name="Liu L."/>
            <person name="Zhang X."/>
            <person name="Wang T."/>
        </authorList>
    </citation>
    <scope>NUCLEOTIDE SEQUENCE [LARGE SCALE GENOMIC DNA]</scope>
    <source>
        <strain evidence="1 2">DSM 5892</strain>
    </source>
</reference>
<organism evidence="1 2">
    <name type="scientific">Phyllobacterium myrsinacearum</name>
    <dbReference type="NCBI Taxonomy" id="28101"/>
    <lineage>
        <taxon>Bacteria</taxon>
        <taxon>Pseudomonadati</taxon>
        <taxon>Pseudomonadota</taxon>
        <taxon>Alphaproteobacteria</taxon>
        <taxon>Hyphomicrobiales</taxon>
        <taxon>Phyllobacteriaceae</taxon>
        <taxon>Phyllobacterium</taxon>
    </lineage>
</organism>
<proteinExistence type="predicted"/>
<dbReference type="Proteomes" id="UP000238563">
    <property type="component" value="Unassembled WGS sequence"/>
</dbReference>
<dbReference type="AlphaFoldDB" id="A0A2S9JDD6"/>
<comment type="caution">
    <text evidence="1">The sequence shown here is derived from an EMBL/GenBank/DDBJ whole genome shotgun (WGS) entry which is preliminary data.</text>
</comment>
<evidence type="ECO:0000313" key="1">
    <source>
        <dbReference type="EMBL" id="PRD50905.1"/>
    </source>
</evidence>
<dbReference type="EMBL" id="PVBT01000006">
    <property type="protein sequence ID" value="PRD50905.1"/>
    <property type="molecule type" value="Genomic_DNA"/>
</dbReference>
<evidence type="ECO:0000313" key="2">
    <source>
        <dbReference type="Proteomes" id="UP000238563"/>
    </source>
</evidence>
<keyword evidence="2" id="KW-1185">Reference proteome</keyword>
<sequence length="59" mass="6956">MRTRIKFLGQQSCKEKIIVQAEEQSRAAQMNFLDCATDVQALIRRIRRKARIKLLTSHR</sequence>
<accession>A0A2S9JDD6</accession>
<name>A0A2S9JDD6_9HYPH</name>